<dbReference type="SUPFAM" id="SSF143548">
    <property type="entry name" value="Serine metabolism enzymes domain"/>
    <property type="match status" value="1"/>
</dbReference>
<evidence type="ECO:0000256" key="5">
    <source>
        <dbReference type="ARBA" id="ARBA00023002"/>
    </source>
</evidence>
<dbReference type="PROSITE" id="PS00670">
    <property type="entry name" value="D_2_HYDROXYACID_DH_2"/>
    <property type="match status" value="1"/>
</dbReference>
<dbReference type="InterPro" id="IPR036291">
    <property type="entry name" value="NAD(P)-bd_dom_sf"/>
</dbReference>
<dbReference type="PROSITE" id="PS51671">
    <property type="entry name" value="ACT"/>
    <property type="match status" value="1"/>
</dbReference>
<dbReference type="EC" id="1.1.1.95" evidence="9"/>
<reference evidence="11 12" key="1">
    <citation type="submission" date="2013-08" db="EMBL/GenBank/DDBJ databases">
        <title>Genome of Pontibacillus chungwhensis.</title>
        <authorList>
            <person name="Wang Q."/>
            <person name="Wang G."/>
        </authorList>
    </citation>
    <scope>NUCLEOTIDE SEQUENCE [LARGE SCALE GENOMIC DNA]</scope>
    <source>
        <strain evidence="11 12">BH030062</strain>
    </source>
</reference>
<dbReference type="UniPathway" id="UPA00135">
    <property type="reaction ID" value="UER00196"/>
</dbReference>
<keyword evidence="9" id="KW-0718">Serine biosynthesis</keyword>
<evidence type="ECO:0000256" key="9">
    <source>
        <dbReference type="RuleBase" id="RU363003"/>
    </source>
</evidence>
<dbReference type="Pfam" id="PF01842">
    <property type="entry name" value="ACT"/>
    <property type="match status" value="1"/>
</dbReference>
<dbReference type="SUPFAM" id="SSF55021">
    <property type="entry name" value="ACT-like"/>
    <property type="match status" value="1"/>
</dbReference>
<comment type="catalytic activity">
    <reaction evidence="7">
        <text>(R)-2-hydroxyglutarate + NAD(+) = 2-oxoglutarate + NADH + H(+)</text>
        <dbReference type="Rhea" id="RHEA:49612"/>
        <dbReference type="ChEBI" id="CHEBI:15378"/>
        <dbReference type="ChEBI" id="CHEBI:15801"/>
        <dbReference type="ChEBI" id="CHEBI:16810"/>
        <dbReference type="ChEBI" id="CHEBI:57540"/>
        <dbReference type="ChEBI" id="CHEBI:57945"/>
        <dbReference type="EC" id="1.1.1.399"/>
    </reaction>
</comment>
<accession>A0A0A2V2H0</accession>
<comment type="similarity">
    <text evidence="3 9">Belongs to the D-isomer specific 2-hydroxyacid dehydrogenase family.</text>
</comment>
<evidence type="ECO:0000313" key="12">
    <source>
        <dbReference type="Proteomes" id="UP000030153"/>
    </source>
</evidence>
<dbReference type="InterPro" id="IPR029752">
    <property type="entry name" value="D-isomer_DH_CS1"/>
</dbReference>
<dbReference type="PROSITE" id="PS00065">
    <property type="entry name" value="D_2_HYDROXYACID_DH_1"/>
    <property type="match status" value="1"/>
</dbReference>
<dbReference type="InterPro" id="IPR045865">
    <property type="entry name" value="ACT-like_dom_sf"/>
</dbReference>
<comment type="caution">
    <text evidence="11">The sequence shown here is derived from an EMBL/GenBank/DDBJ whole genome shotgun (WGS) entry which is preliminary data.</text>
</comment>
<gene>
    <name evidence="11" type="ORF">N780_13245</name>
</gene>
<evidence type="ECO:0000256" key="6">
    <source>
        <dbReference type="ARBA" id="ARBA00023027"/>
    </source>
</evidence>
<dbReference type="CDD" id="cd12173">
    <property type="entry name" value="PGDH_4"/>
    <property type="match status" value="1"/>
</dbReference>
<dbReference type="InterPro" id="IPR006139">
    <property type="entry name" value="D-isomer_2_OHA_DH_cat_dom"/>
</dbReference>
<dbReference type="Gene3D" id="3.30.1330.90">
    <property type="entry name" value="D-3-phosphoglycerate dehydrogenase, domain 3"/>
    <property type="match status" value="1"/>
</dbReference>
<sequence>MFKVLVSDPISEDGIRALLDSDQVQVDQKTDLSPEELKETIPEYDGLIVRSQTKVTKEILESATNLKVIGRAGVGVDTIDLEAATEHGVIVVNAPNGNTISTCEHTFAMLMASARNIPQAHKALTEGNWDRKTYKGVELKGKTLGIVGMGRIGTEVSKRAKAFQMNVIGYDPFLTEERASQIGIQKGDLDEIYENADFITVHTPLIKETHHLIDKSAFQKMKKGVRIVNCARGGIIDETALLEAIDEGIVARAALDVFEEEPPTDNPLVGKPEVIVTPHLGASTSEAQLYVAEDVSQEILNILSDQPFQNAVNMPAVNDETRKILEPYYLLSEKLGEMMIQLAKQPPRHIKISYAGTLTDFNTELVTRTFVKGLLSHYLGEKVNIVNATHLAKQYGLSYSVENTTASLGYSGLISVTLTTDEGEYSAAGTLFDGLGPRIVHVNQYTIDIAPTDRLLYIQHTDVPGIIGHVGSLLGKHEINIATMQVGRKQVGGQAIMMLTIDKALSEEVLGELLQVGHIHSAKNIDL</sequence>
<dbReference type="FunFam" id="3.30.70.260:FF:000008">
    <property type="entry name" value="D-3-phosphoglycerate dehydrogenase, chloroplastic"/>
    <property type="match status" value="1"/>
</dbReference>
<evidence type="ECO:0000256" key="7">
    <source>
        <dbReference type="ARBA" id="ARBA00048126"/>
    </source>
</evidence>
<dbReference type="InterPro" id="IPR045626">
    <property type="entry name" value="PGDH_ASB_dom"/>
</dbReference>
<dbReference type="GO" id="GO:0051287">
    <property type="term" value="F:NAD binding"/>
    <property type="evidence" value="ECO:0007669"/>
    <property type="project" value="UniProtKB-UniRule"/>
</dbReference>
<name>A0A0A2V2H0_9BACI</name>
<evidence type="ECO:0000256" key="4">
    <source>
        <dbReference type="ARBA" id="ARBA00021582"/>
    </source>
</evidence>
<dbReference type="InterPro" id="IPR006236">
    <property type="entry name" value="PGDH"/>
</dbReference>
<evidence type="ECO:0000256" key="3">
    <source>
        <dbReference type="ARBA" id="ARBA00005854"/>
    </source>
</evidence>
<comment type="function">
    <text evidence="1">Catalyzes the reversible oxidation of 3-phospho-D-glycerate to 3-phosphonooxypyruvate, the first step of the phosphorylated L-serine biosynthesis pathway. Also catalyzes the reversible oxidation of 2-hydroxyglutarate to 2-oxoglutarate.</text>
</comment>
<dbReference type="Pfam" id="PF19304">
    <property type="entry name" value="PGDH_inter"/>
    <property type="match status" value="1"/>
</dbReference>
<dbReference type="RefSeq" id="WP_036779714.1">
    <property type="nucleotide sequence ID" value="NZ_AVBG01000001.1"/>
</dbReference>
<keyword evidence="5 9" id="KW-0560">Oxidoreductase</keyword>
<dbReference type="FunFam" id="3.40.50.720:FF:000021">
    <property type="entry name" value="D-3-phosphoglycerate dehydrogenase"/>
    <property type="match status" value="1"/>
</dbReference>
<dbReference type="eggNOG" id="COG0111">
    <property type="taxonomic scope" value="Bacteria"/>
</dbReference>
<feature type="domain" description="ACT" evidence="10">
    <location>
        <begin position="455"/>
        <end position="527"/>
    </location>
</feature>
<dbReference type="Pfam" id="PF00389">
    <property type="entry name" value="2-Hacid_dh"/>
    <property type="match status" value="1"/>
</dbReference>
<keyword evidence="6 9" id="KW-0520">NAD</keyword>
<keyword evidence="12" id="KW-1185">Reference proteome</keyword>
<dbReference type="PROSITE" id="PS00671">
    <property type="entry name" value="D_2_HYDROXYACID_DH_3"/>
    <property type="match status" value="1"/>
</dbReference>
<organism evidence="11 12">
    <name type="scientific">Pontibacillus chungwhensis BH030062</name>
    <dbReference type="NCBI Taxonomy" id="1385513"/>
    <lineage>
        <taxon>Bacteria</taxon>
        <taxon>Bacillati</taxon>
        <taxon>Bacillota</taxon>
        <taxon>Bacilli</taxon>
        <taxon>Bacillales</taxon>
        <taxon>Bacillaceae</taxon>
        <taxon>Pontibacillus</taxon>
    </lineage>
</organism>
<dbReference type="InterPro" id="IPR006140">
    <property type="entry name" value="D-isomer_DH_NAD-bd"/>
</dbReference>
<comment type="catalytic activity">
    <reaction evidence="8 9">
        <text>(2R)-3-phosphoglycerate + NAD(+) = 3-phosphooxypyruvate + NADH + H(+)</text>
        <dbReference type="Rhea" id="RHEA:12641"/>
        <dbReference type="ChEBI" id="CHEBI:15378"/>
        <dbReference type="ChEBI" id="CHEBI:18110"/>
        <dbReference type="ChEBI" id="CHEBI:57540"/>
        <dbReference type="ChEBI" id="CHEBI:57945"/>
        <dbReference type="ChEBI" id="CHEBI:58272"/>
        <dbReference type="EC" id="1.1.1.95"/>
    </reaction>
</comment>
<dbReference type="CDD" id="cd04902">
    <property type="entry name" value="ACT_3PGDH-xct"/>
    <property type="match status" value="1"/>
</dbReference>
<protein>
    <recommendedName>
        <fullName evidence="4 9">D-3-phosphoglycerate dehydrogenase</fullName>
        <ecNumber evidence="9">1.1.1.95</ecNumber>
    </recommendedName>
</protein>
<dbReference type="NCBIfam" id="TIGR01327">
    <property type="entry name" value="PGDH"/>
    <property type="match status" value="1"/>
</dbReference>
<comment type="pathway">
    <text evidence="2 9">Amino-acid biosynthesis; L-serine biosynthesis; L-serine from 3-phospho-D-glycerate: step 1/3.</text>
</comment>
<evidence type="ECO:0000256" key="1">
    <source>
        <dbReference type="ARBA" id="ARBA00003800"/>
    </source>
</evidence>
<dbReference type="SUPFAM" id="SSF51735">
    <property type="entry name" value="NAD(P)-binding Rossmann-fold domains"/>
    <property type="match status" value="1"/>
</dbReference>
<evidence type="ECO:0000259" key="10">
    <source>
        <dbReference type="PROSITE" id="PS51671"/>
    </source>
</evidence>
<keyword evidence="9" id="KW-0028">Amino-acid biosynthesis</keyword>
<dbReference type="InterPro" id="IPR002912">
    <property type="entry name" value="ACT_dom"/>
</dbReference>
<dbReference type="Gene3D" id="3.40.50.720">
    <property type="entry name" value="NAD(P)-binding Rossmann-like Domain"/>
    <property type="match status" value="2"/>
</dbReference>
<dbReference type="PANTHER" id="PTHR42938:SF47">
    <property type="entry name" value="HYDROXYPYRUVATE REDUCTASE"/>
    <property type="match status" value="1"/>
</dbReference>
<evidence type="ECO:0000256" key="8">
    <source>
        <dbReference type="ARBA" id="ARBA00048731"/>
    </source>
</evidence>
<dbReference type="InterPro" id="IPR029009">
    <property type="entry name" value="ASB_dom_sf"/>
</dbReference>
<dbReference type="GO" id="GO:0004617">
    <property type="term" value="F:phosphoglycerate dehydrogenase activity"/>
    <property type="evidence" value="ECO:0007669"/>
    <property type="project" value="UniProtKB-UniRule"/>
</dbReference>
<dbReference type="PANTHER" id="PTHR42938">
    <property type="entry name" value="FORMATE DEHYDROGENASE 1"/>
    <property type="match status" value="1"/>
</dbReference>
<dbReference type="InterPro" id="IPR029753">
    <property type="entry name" value="D-isomer_DH_CS"/>
</dbReference>
<evidence type="ECO:0000256" key="2">
    <source>
        <dbReference type="ARBA" id="ARBA00005216"/>
    </source>
</evidence>
<proteinExistence type="inferred from homology"/>
<dbReference type="AlphaFoldDB" id="A0A0A2V2H0"/>
<dbReference type="SUPFAM" id="SSF52283">
    <property type="entry name" value="Formate/glycerate dehydrogenase catalytic domain-like"/>
    <property type="match status" value="1"/>
</dbReference>
<evidence type="ECO:0000313" key="11">
    <source>
        <dbReference type="EMBL" id="KGP93253.1"/>
    </source>
</evidence>
<dbReference type="GO" id="GO:0006564">
    <property type="term" value="P:L-serine biosynthetic process"/>
    <property type="evidence" value="ECO:0007669"/>
    <property type="project" value="UniProtKB-UniRule"/>
</dbReference>
<dbReference type="OrthoDB" id="9805416at2"/>
<dbReference type="EMBL" id="AVBG01000001">
    <property type="protein sequence ID" value="KGP93253.1"/>
    <property type="molecule type" value="Genomic_DNA"/>
</dbReference>
<dbReference type="Gene3D" id="3.30.70.260">
    <property type="match status" value="1"/>
</dbReference>
<dbReference type="STRING" id="1385513.N780_13245"/>
<dbReference type="Pfam" id="PF02826">
    <property type="entry name" value="2-Hacid_dh_C"/>
    <property type="match status" value="1"/>
</dbReference>
<dbReference type="Proteomes" id="UP000030153">
    <property type="component" value="Unassembled WGS sequence"/>
</dbReference>